<sequence length="90" mass="9673">MHTKGPLETRRVDGAGFIAIARVGFMPHASVYVGGANNQPINETVEADARLYATSPKLLEAAEQLIESYHHGNMDKAVKRLADVVAEAKG</sequence>
<accession>A0ABX7Q349</accession>
<keyword evidence="2" id="KW-1185">Reference proteome</keyword>
<dbReference type="Proteomes" id="UP000663651">
    <property type="component" value="Chromosome"/>
</dbReference>
<dbReference type="EMBL" id="CP071382">
    <property type="protein sequence ID" value="QSV45460.1"/>
    <property type="molecule type" value="Genomic_DNA"/>
</dbReference>
<name>A0ABX7Q349_9BACT</name>
<proteinExistence type="predicted"/>
<organism evidence="1 2">
    <name type="scientific">Geobacter benzoatilyticus</name>
    <dbReference type="NCBI Taxonomy" id="2815309"/>
    <lineage>
        <taxon>Bacteria</taxon>
        <taxon>Pseudomonadati</taxon>
        <taxon>Thermodesulfobacteriota</taxon>
        <taxon>Desulfuromonadia</taxon>
        <taxon>Geobacterales</taxon>
        <taxon>Geobacteraceae</taxon>
        <taxon>Geobacter</taxon>
    </lineage>
</organism>
<evidence type="ECO:0000313" key="1">
    <source>
        <dbReference type="EMBL" id="QSV45460.1"/>
    </source>
</evidence>
<evidence type="ECO:0000313" key="2">
    <source>
        <dbReference type="Proteomes" id="UP000663651"/>
    </source>
</evidence>
<dbReference type="RefSeq" id="WP_207163257.1">
    <property type="nucleotide sequence ID" value="NZ_CP071382.1"/>
</dbReference>
<protein>
    <submittedName>
        <fullName evidence="1">Uncharacterized protein</fullName>
    </submittedName>
</protein>
<reference evidence="1 2" key="1">
    <citation type="submission" date="2021-03" db="EMBL/GenBank/DDBJ databases">
        <title>Geobacter metallireducens gen. nov. sp. nov., a microorganism capable of coupling the complete oxidation of organic compounds to the reduction of iron and other metals.</title>
        <authorList>
            <person name="Li Y."/>
        </authorList>
    </citation>
    <scope>NUCLEOTIDE SEQUENCE [LARGE SCALE GENOMIC DNA]</scope>
    <source>
        <strain evidence="1 2">Jerry-YX</strain>
    </source>
</reference>
<gene>
    <name evidence="1" type="ORF">JZM60_15280</name>
</gene>